<organism evidence="2 3">
    <name type="scientific">Fulvitalea axinellae</name>
    <dbReference type="NCBI Taxonomy" id="1182444"/>
    <lineage>
        <taxon>Bacteria</taxon>
        <taxon>Pseudomonadati</taxon>
        <taxon>Bacteroidota</taxon>
        <taxon>Cytophagia</taxon>
        <taxon>Cytophagales</taxon>
        <taxon>Persicobacteraceae</taxon>
        <taxon>Fulvitalea</taxon>
    </lineage>
</organism>
<evidence type="ECO:0000313" key="3">
    <source>
        <dbReference type="Proteomes" id="UP001348817"/>
    </source>
</evidence>
<dbReference type="EMBL" id="AP025314">
    <property type="protein sequence ID" value="BDD09380.1"/>
    <property type="molecule type" value="Genomic_DNA"/>
</dbReference>
<keyword evidence="3" id="KW-1185">Reference proteome</keyword>
<dbReference type="AlphaFoldDB" id="A0AAU9CJ94"/>
<protein>
    <recommendedName>
        <fullName evidence="4">Thioredoxin domain-containing protein</fullName>
    </recommendedName>
</protein>
<feature type="chain" id="PRO_5043851914" description="Thioredoxin domain-containing protein" evidence="1">
    <location>
        <begin position="20"/>
        <end position="501"/>
    </location>
</feature>
<evidence type="ECO:0000256" key="1">
    <source>
        <dbReference type="SAM" id="SignalP"/>
    </source>
</evidence>
<sequence>MKQPAFSTFLLLTSLIFLACGDVKDQEKLTPATFKGTLENMPKKNQAITLLYPQKAKAQRIRVHQNGDFKIGFENYRIYRPKFVQLDIDDQGTSFDRKKSTQLFIDPTHSLELKGNYRNFPEGITFTGPDAEVNNFLAKFTISKRKKINNANISKLSTKVNVNAFLDSLDLYFDHLEDEILLGELPKKWKTILSEELPYEKAGLMIPNGTNPRYHNYYASPEFPEILSLFEKIRNEKPFCRPELAISYHYQKYLNFMLDQDAKMVALAKSANHSETDTAYHTLYAQEYDRLIQKHFKDSTLNFILNEENLIYRLEHFVSEGTEEVYNRHKNQTKDTAILNYYSHVFKNIKALSPGKPLHDATFTNIEGDTVSISSLITDGALFYVWLGRNGLEQPNEKELMKILKEYEDKGLKAVGLCFNGNRKHWEETIKKHKVPGESLFSGHSGQAMGFIEQHYFLPDDIRKYPRLILIGKNGKIIKPRLPQPGMGLRRGLEKFLKEKV</sequence>
<keyword evidence="1" id="KW-0732">Signal</keyword>
<proteinExistence type="predicted"/>
<accession>A0AAU9CJ94</accession>
<dbReference type="KEGG" id="fax:FUAX_18120"/>
<dbReference type="Proteomes" id="UP001348817">
    <property type="component" value="Chromosome"/>
</dbReference>
<dbReference type="InterPro" id="IPR036249">
    <property type="entry name" value="Thioredoxin-like_sf"/>
</dbReference>
<name>A0AAU9CJ94_9BACT</name>
<gene>
    <name evidence="2" type="ORF">FUAX_18120</name>
</gene>
<reference evidence="2 3" key="1">
    <citation type="submission" date="2021-12" db="EMBL/GenBank/DDBJ databases">
        <title>Genome sequencing of bacteria with rrn-lacking chromosome and rrn-plasmid.</title>
        <authorList>
            <person name="Anda M."/>
            <person name="Iwasaki W."/>
        </authorList>
    </citation>
    <scope>NUCLEOTIDE SEQUENCE [LARGE SCALE GENOMIC DNA]</scope>
    <source>
        <strain evidence="2 3">DSM 100852</strain>
    </source>
</reference>
<evidence type="ECO:0000313" key="2">
    <source>
        <dbReference type="EMBL" id="BDD09380.1"/>
    </source>
</evidence>
<dbReference type="Gene3D" id="3.40.30.10">
    <property type="entry name" value="Glutaredoxin"/>
    <property type="match status" value="1"/>
</dbReference>
<dbReference type="SUPFAM" id="SSF52833">
    <property type="entry name" value="Thioredoxin-like"/>
    <property type="match status" value="1"/>
</dbReference>
<dbReference type="PROSITE" id="PS51257">
    <property type="entry name" value="PROKAR_LIPOPROTEIN"/>
    <property type="match status" value="1"/>
</dbReference>
<evidence type="ECO:0008006" key="4">
    <source>
        <dbReference type="Google" id="ProtNLM"/>
    </source>
</evidence>
<feature type="signal peptide" evidence="1">
    <location>
        <begin position="1"/>
        <end position="19"/>
    </location>
</feature>